<protein>
    <submittedName>
        <fullName evidence="3">Dixin</fullName>
    </submittedName>
</protein>
<feature type="region of interest" description="Disordered" evidence="1">
    <location>
        <begin position="213"/>
        <end position="246"/>
    </location>
</feature>
<dbReference type="OrthoDB" id="10007451at2759"/>
<feature type="compositionally biased region" description="Low complexity" evidence="1">
    <location>
        <begin position="175"/>
        <end position="187"/>
    </location>
</feature>
<feature type="compositionally biased region" description="Polar residues" evidence="1">
    <location>
        <begin position="814"/>
        <end position="826"/>
    </location>
</feature>
<evidence type="ECO:0000256" key="1">
    <source>
        <dbReference type="SAM" id="MobiDB-lite"/>
    </source>
</evidence>
<feature type="region of interest" description="Disordered" evidence="1">
    <location>
        <begin position="467"/>
        <end position="491"/>
    </location>
</feature>
<feature type="compositionally biased region" description="Basic and acidic residues" evidence="1">
    <location>
        <begin position="122"/>
        <end position="131"/>
    </location>
</feature>
<feature type="compositionally biased region" description="Basic and acidic residues" evidence="1">
    <location>
        <begin position="467"/>
        <end position="476"/>
    </location>
</feature>
<feature type="compositionally biased region" description="Polar residues" evidence="1">
    <location>
        <begin position="79"/>
        <end position="99"/>
    </location>
</feature>
<proteinExistence type="predicted"/>
<dbReference type="GO" id="GO:0005829">
    <property type="term" value="C:cytosol"/>
    <property type="evidence" value="ECO:0007669"/>
    <property type="project" value="TreeGrafter"/>
</dbReference>
<dbReference type="SUPFAM" id="SSF47576">
    <property type="entry name" value="Calponin-homology domain, CH-domain"/>
    <property type="match status" value="1"/>
</dbReference>
<name>A0A5N5SN69_9CRUS</name>
<accession>A0A5N5SN69</accession>
<dbReference type="InterPro" id="IPR015506">
    <property type="entry name" value="Dsh/Dvl-rel"/>
</dbReference>
<feature type="compositionally biased region" description="Basic residues" evidence="1">
    <location>
        <begin position="915"/>
        <end position="926"/>
    </location>
</feature>
<dbReference type="InterPro" id="IPR001715">
    <property type="entry name" value="CH_dom"/>
</dbReference>
<gene>
    <name evidence="3" type="primary">Dixdc1_2</name>
    <name evidence="3" type="ORF">Anas_11178</name>
</gene>
<feature type="compositionally biased region" description="Basic and acidic residues" evidence="1">
    <location>
        <begin position="221"/>
        <end position="230"/>
    </location>
</feature>
<comment type="caution">
    <text evidence="3">The sequence shown here is derived from an EMBL/GenBank/DDBJ whole genome shotgun (WGS) entry which is preliminary data.</text>
</comment>
<feature type="compositionally biased region" description="Polar residues" evidence="1">
    <location>
        <begin position="955"/>
        <end position="981"/>
    </location>
</feature>
<organism evidence="3 4">
    <name type="scientific">Armadillidium nasatum</name>
    <dbReference type="NCBI Taxonomy" id="96803"/>
    <lineage>
        <taxon>Eukaryota</taxon>
        <taxon>Metazoa</taxon>
        <taxon>Ecdysozoa</taxon>
        <taxon>Arthropoda</taxon>
        <taxon>Crustacea</taxon>
        <taxon>Multicrustacea</taxon>
        <taxon>Malacostraca</taxon>
        <taxon>Eumalacostraca</taxon>
        <taxon>Peracarida</taxon>
        <taxon>Isopoda</taxon>
        <taxon>Oniscidea</taxon>
        <taxon>Crinocheta</taxon>
        <taxon>Armadillidiidae</taxon>
        <taxon>Armadillidium</taxon>
    </lineage>
</organism>
<feature type="region of interest" description="Disordered" evidence="1">
    <location>
        <begin position="890"/>
        <end position="1001"/>
    </location>
</feature>
<feature type="compositionally biased region" description="Low complexity" evidence="1">
    <location>
        <begin position="709"/>
        <end position="723"/>
    </location>
</feature>
<dbReference type="CDD" id="cd21213">
    <property type="entry name" value="CH_DIXDC1"/>
    <property type="match status" value="1"/>
</dbReference>
<dbReference type="PANTHER" id="PTHR10878">
    <property type="entry name" value="SEGMENT POLARITY PROTEIN DISHEVELLED"/>
    <property type="match status" value="1"/>
</dbReference>
<reference evidence="3 4" key="1">
    <citation type="journal article" date="2019" name="PLoS Biol.">
        <title>Sex chromosomes control vertical transmission of feminizing Wolbachia symbionts in an isopod.</title>
        <authorList>
            <person name="Becking T."/>
            <person name="Chebbi M.A."/>
            <person name="Giraud I."/>
            <person name="Moumen B."/>
            <person name="Laverre T."/>
            <person name="Caubet Y."/>
            <person name="Peccoud J."/>
            <person name="Gilbert C."/>
            <person name="Cordaux R."/>
        </authorList>
    </citation>
    <scope>NUCLEOTIDE SEQUENCE [LARGE SCALE GENOMIC DNA]</scope>
    <source>
        <strain evidence="3">ANa2</strain>
        <tissue evidence="3">Whole body excluding digestive tract and cuticle</tissue>
    </source>
</reference>
<evidence type="ECO:0000313" key="3">
    <source>
        <dbReference type="EMBL" id="KAB7495158.1"/>
    </source>
</evidence>
<keyword evidence="4" id="KW-1185">Reference proteome</keyword>
<feature type="domain" description="Calponin-homology (CH)" evidence="2">
    <location>
        <begin position="560"/>
        <end position="667"/>
    </location>
</feature>
<dbReference type="Proteomes" id="UP000326759">
    <property type="component" value="Unassembled WGS sequence"/>
</dbReference>
<dbReference type="SMART" id="SM00033">
    <property type="entry name" value="CH"/>
    <property type="match status" value="1"/>
</dbReference>
<feature type="region of interest" description="Disordered" evidence="1">
    <location>
        <begin position="814"/>
        <end position="833"/>
    </location>
</feature>
<dbReference type="EMBL" id="SEYY01022973">
    <property type="protein sequence ID" value="KAB7495158.1"/>
    <property type="molecule type" value="Genomic_DNA"/>
</dbReference>
<feature type="region of interest" description="Disordered" evidence="1">
    <location>
        <begin position="34"/>
        <end position="187"/>
    </location>
</feature>
<dbReference type="AlphaFoldDB" id="A0A5N5SN69"/>
<dbReference type="InterPro" id="IPR036872">
    <property type="entry name" value="CH_dom_sf"/>
</dbReference>
<feature type="compositionally biased region" description="Polar residues" evidence="1">
    <location>
        <begin position="670"/>
        <end position="691"/>
    </location>
</feature>
<feature type="region of interest" description="Disordered" evidence="1">
    <location>
        <begin position="670"/>
        <end position="745"/>
    </location>
</feature>
<dbReference type="PROSITE" id="PS50021">
    <property type="entry name" value="CH"/>
    <property type="match status" value="1"/>
</dbReference>
<evidence type="ECO:0000313" key="4">
    <source>
        <dbReference type="Proteomes" id="UP000326759"/>
    </source>
</evidence>
<feature type="region of interest" description="Disordered" evidence="1">
    <location>
        <begin position="758"/>
        <end position="787"/>
    </location>
</feature>
<feature type="compositionally biased region" description="Polar residues" evidence="1">
    <location>
        <begin position="930"/>
        <end position="946"/>
    </location>
</feature>
<dbReference type="Gene3D" id="1.10.418.10">
    <property type="entry name" value="Calponin-like domain"/>
    <property type="match status" value="1"/>
</dbReference>
<evidence type="ECO:0000259" key="2">
    <source>
        <dbReference type="PROSITE" id="PS50021"/>
    </source>
</evidence>
<dbReference type="GO" id="GO:0060070">
    <property type="term" value="P:canonical Wnt signaling pathway"/>
    <property type="evidence" value="ECO:0007669"/>
    <property type="project" value="TreeGrafter"/>
</dbReference>
<sequence>MEKCANLALIFIERKQRHKALKKALNPSSKLIFKSESNLNKKDSSSKVLNNEIPNRISETTEEAAPHLPYSRPPLPSAIGSQPNLHQCSSNQEFPQYLNSHGHHLGSSLQAPGTCTLPRRSVVREPPESRFRSPSNPPPSSRQPPPYSRHQPPEPFSRIRRPCQPPPPPRLPYGSLQSLEQQQQQVQPYHLEQRPLPLQEHHSHNIHQHNHFYQQLSQKHQQCEQQHKQQEQQQQQQKNSTEWNNDTELKSSTKIDDELQSQGNQLTDSWEPQSLLLDSENQHILPLDLLPSQSAHPSKSTEDLLHASRVPQNICNQASFNNNFHSEGSFPSQNKNEVLSSDSVYPENLNSQENLENSMDNQTHQAPIKYQEYILGVNDNHRDRRRIPLVQKNGPELITFKPSKETYQRHGYDSLPKDTRSHIHFNTKQPNQMINDTSNTKSHNQMRGLATNQNYVNEEELHIFEENDKEKNDKFHKNQKTNSNTEDESEEEIYIETKNKIGGADTLQVRDFQTYAEKEDQNGNSNNVVTFVDLEKEERHKGDGCTSSSSSTSSSWMEWTQQLQAYVAWVNSQLRKMPNKHLITDLRRDFQNGVVFADLIEILAGEKVAGITREADSSQLRRENIDRVLQFMAAKRIRMTHITNKEIMEGNLKSIMRVILALAAHYKPQSVQEGSAAANSQESTRTVTRSENNNNNNNNPEQNKKQEKTSQQTQTQKHMTSTKAVTHDVGVGPDTPFSPPDKTPNLIRRKITMIDEKEEQSCLPLRRQPSLANSVRPSSPTAPVYENLPKRSSLNRWAYDSLRASHKFYWASTSDNKSRNQQNSMNVAPKQHSLDDMSEDVFSNSFNTGSSRCSSLNTSVEVDDKDVAFPHGTRGPQNKPAALEFWQDLQSNDRSDSSNKLSSEETEIENPFKYHTIHRISGRRKLPQIPGQSSPSSNNSRGNTPVGSVAFGPSSDLSQGSTAEGDSHVNSLQNRNGNNIDDTSREPEGRSQNSSPATSLVRGPIIESWREMVGIEKSIDDLKDYYKDQLNGRETINSKDRMSVFGLHSLLVSKTSETYSYFLNAILVLLHKL</sequence>
<dbReference type="Pfam" id="PF00307">
    <property type="entry name" value="CH"/>
    <property type="match status" value="1"/>
</dbReference>
<feature type="compositionally biased region" description="Polar residues" evidence="1">
    <location>
        <begin position="770"/>
        <end position="781"/>
    </location>
</feature>
<dbReference type="PANTHER" id="PTHR10878:SF22">
    <property type="entry name" value="DIXIN"/>
    <property type="match status" value="1"/>
</dbReference>
<feature type="compositionally biased region" description="Pro residues" evidence="1">
    <location>
        <begin position="135"/>
        <end position="147"/>
    </location>
</feature>